<evidence type="ECO:0000313" key="2">
    <source>
        <dbReference type="WBParaSite" id="PSAMB.scaffold10037size4406.g32981.t1"/>
    </source>
</evidence>
<organism evidence="1 2">
    <name type="scientific">Plectus sambesii</name>
    <dbReference type="NCBI Taxonomy" id="2011161"/>
    <lineage>
        <taxon>Eukaryota</taxon>
        <taxon>Metazoa</taxon>
        <taxon>Ecdysozoa</taxon>
        <taxon>Nematoda</taxon>
        <taxon>Chromadorea</taxon>
        <taxon>Plectida</taxon>
        <taxon>Plectina</taxon>
        <taxon>Plectoidea</taxon>
        <taxon>Plectidae</taxon>
        <taxon>Plectus</taxon>
    </lineage>
</organism>
<name>A0A914UGE1_9BILA</name>
<dbReference type="Proteomes" id="UP000887566">
    <property type="component" value="Unplaced"/>
</dbReference>
<dbReference type="AlphaFoldDB" id="A0A914UGE1"/>
<accession>A0A914UGE1</accession>
<dbReference type="WBParaSite" id="PSAMB.scaffold10037size4406.g32981.t1">
    <property type="protein sequence ID" value="PSAMB.scaffold10037size4406.g32981.t1"/>
    <property type="gene ID" value="PSAMB.scaffold10037size4406.g32981"/>
</dbReference>
<sequence length="139" mass="15561">MDNKRKEDATGKEYIPENHVALADSQIDVSSLRNRIRIEKVAGSLFVFANNGSDDKEKENVVVLQAGEQWPSAARELDDRSGLMRPTRLFWPHGVARRMNDIDRESLATVGCASSVSSPPRSCAPFVCGSYYYNITWPK</sequence>
<protein>
    <submittedName>
        <fullName evidence="2">Uncharacterized protein</fullName>
    </submittedName>
</protein>
<proteinExistence type="predicted"/>
<reference evidence="2" key="1">
    <citation type="submission" date="2022-11" db="UniProtKB">
        <authorList>
            <consortium name="WormBaseParasite"/>
        </authorList>
    </citation>
    <scope>IDENTIFICATION</scope>
</reference>
<keyword evidence="1" id="KW-1185">Reference proteome</keyword>
<evidence type="ECO:0000313" key="1">
    <source>
        <dbReference type="Proteomes" id="UP000887566"/>
    </source>
</evidence>